<organism evidence="4 5">
    <name type="scientific">Enterococcus durans</name>
    <dbReference type="NCBI Taxonomy" id="53345"/>
    <lineage>
        <taxon>Bacteria</taxon>
        <taxon>Bacillati</taxon>
        <taxon>Bacillota</taxon>
        <taxon>Bacilli</taxon>
        <taxon>Lactobacillales</taxon>
        <taxon>Enterococcaceae</taxon>
        <taxon>Enterococcus</taxon>
    </lineage>
</organism>
<dbReference type="SUPFAM" id="SSF64288">
    <property type="entry name" value="Chorismate lyase-like"/>
    <property type="match status" value="1"/>
</dbReference>
<dbReference type="InterPro" id="IPR050679">
    <property type="entry name" value="Bact_HTH_transcr_reg"/>
</dbReference>
<dbReference type="FunFam" id="1.10.10.10:FF:000079">
    <property type="entry name" value="GntR family transcriptional regulator"/>
    <property type="match status" value="1"/>
</dbReference>
<evidence type="ECO:0000313" key="4">
    <source>
        <dbReference type="EMBL" id="RCA10336.1"/>
    </source>
</evidence>
<dbReference type="GO" id="GO:0045892">
    <property type="term" value="P:negative regulation of DNA-templated transcription"/>
    <property type="evidence" value="ECO:0007669"/>
    <property type="project" value="TreeGrafter"/>
</dbReference>
<dbReference type="Pfam" id="PF00392">
    <property type="entry name" value="GntR"/>
    <property type="match status" value="1"/>
</dbReference>
<dbReference type="PRINTS" id="PR00035">
    <property type="entry name" value="HTHGNTR"/>
</dbReference>
<dbReference type="InterPro" id="IPR011663">
    <property type="entry name" value="UTRA"/>
</dbReference>
<keyword evidence="2" id="KW-0238">DNA-binding</keyword>
<dbReference type="Gene3D" id="1.10.10.10">
    <property type="entry name" value="Winged helix-like DNA-binding domain superfamily/Winged helix DNA-binding domain"/>
    <property type="match status" value="1"/>
</dbReference>
<evidence type="ECO:0000256" key="1">
    <source>
        <dbReference type="ARBA" id="ARBA00023015"/>
    </source>
</evidence>
<dbReference type="InterPro" id="IPR036390">
    <property type="entry name" value="WH_DNA-bd_sf"/>
</dbReference>
<dbReference type="PANTHER" id="PTHR44846:SF17">
    <property type="entry name" value="GNTR-FAMILY TRANSCRIPTIONAL REGULATOR"/>
    <property type="match status" value="1"/>
</dbReference>
<protein>
    <submittedName>
        <fullName evidence="4">Uncharacterized protein</fullName>
    </submittedName>
</protein>
<dbReference type="SUPFAM" id="SSF46785">
    <property type="entry name" value="Winged helix' DNA-binding domain"/>
    <property type="match status" value="1"/>
</dbReference>
<dbReference type="SMART" id="SM00345">
    <property type="entry name" value="HTH_GNTR"/>
    <property type="match status" value="1"/>
</dbReference>
<keyword evidence="3" id="KW-0804">Transcription</keyword>
<name>A0A367CD09_9ENTE</name>
<sequence length="238" mass="27958">MSNGIPYYIQISDELRSNIQIEKWQEGEKIPTEMELCEIYHVSRITIRKAIDELVKDNLLVRKRAKGTFVKKSEVDSSNYFTLVKSFTEEMKEVGKLVETTKVNVLITHADKNLAKYLNLSIGEKVIVLKRLRGYDKKTIGLFITYFKYEDYFSLNARDYYGSFYSYLKKHGIVVANNKEIIEAISPNKEIAYFLKIPQHSPILKRTRFTSDSLNQFKEYTECYYIGSEYKYFVDFGK</sequence>
<gene>
    <name evidence="4" type="ORF">EA71_01086</name>
</gene>
<evidence type="ECO:0000256" key="3">
    <source>
        <dbReference type="ARBA" id="ARBA00023163"/>
    </source>
</evidence>
<proteinExistence type="predicted"/>
<comment type="caution">
    <text evidence="4">The sequence shown here is derived from an EMBL/GenBank/DDBJ whole genome shotgun (WGS) entry which is preliminary data.</text>
</comment>
<dbReference type="CDD" id="cd07377">
    <property type="entry name" value="WHTH_GntR"/>
    <property type="match status" value="1"/>
</dbReference>
<dbReference type="InterPro" id="IPR036388">
    <property type="entry name" value="WH-like_DNA-bd_sf"/>
</dbReference>
<evidence type="ECO:0000313" key="5">
    <source>
        <dbReference type="Proteomes" id="UP000252797"/>
    </source>
</evidence>
<dbReference type="Proteomes" id="UP000252797">
    <property type="component" value="Unassembled WGS sequence"/>
</dbReference>
<dbReference type="EMBL" id="LEPB01000004">
    <property type="protein sequence ID" value="RCA10336.1"/>
    <property type="molecule type" value="Genomic_DNA"/>
</dbReference>
<dbReference type="PANTHER" id="PTHR44846">
    <property type="entry name" value="MANNOSYL-D-GLYCERATE TRANSPORT/METABOLISM SYSTEM REPRESSOR MNGR-RELATED"/>
    <property type="match status" value="1"/>
</dbReference>
<dbReference type="InterPro" id="IPR000524">
    <property type="entry name" value="Tscrpt_reg_HTH_GntR"/>
</dbReference>
<dbReference type="Pfam" id="PF07702">
    <property type="entry name" value="UTRA"/>
    <property type="match status" value="1"/>
</dbReference>
<dbReference type="AlphaFoldDB" id="A0A367CD09"/>
<dbReference type="InterPro" id="IPR028978">
    <property type="entry name" value="Chorismate_lyase_/UTRA_dom_sf"/>
</dbReference>
<dbReference type="GO" id="GO:0003700">
    <property type="term" value="F:DNA-binding transcription factor activity"/>
    <property type="evidence" value="ECO:0007669"/>
    <property type="project" value="InterPro"/>
</dbReference>
<evidence type="ECO:0000256" key="2">
    <source>
        <dbReference type="ARBA" id="ARBA00023125"/>
    </source>
</evidence>
<dbReference type="PROSITE" id="PS50949">
    <property type="entry name" value="HTH_GNTR"/>
    <property type="match status" value="1"/>
</dbReference>
<reference evidence="4 5" key="1">
    <citation type="submission" date="2015-06" db="EMBL/GenBank/DDBJ databases">
        <title>The Genome Sequence of Enterococcus durans 4EA1.</title>
        <authorList>
            <consortium name="The Broad Institute Genomics Platform"/>
            <consortium name="The Broad Institute Genome Sequencing Center for Infectious Disease"/>
            <person name="Earl A.M."/>
            <person name="Van Tyne D."/>
            <person name="Lebreton F."/>
            <person name="Saavedra J.T."/>
            <person name="Gilmore M.S."/>
            <person name="Manson Mcguire A."/>
            <person name="Clock S."/>
            <person name="Crupain M."/>
            <person name="Rangan U."/>
            <person name="Young S."/>
            <person name="Abouelleil A."/>
            <person name="Cao P."/>
            <person name="Chapman S.B."/>
            <person name="Griggs A."/>
            <person name="Priest M."/>
            <person name="Shea T."/>
            <person name="Wortman J."/>
            <person name="Nusbaum C."/>
            <person name="Birren B."/>
        </authorList>
    </citation>
    <scope>NUCLEOTIDE SEQUENCE [LARGE SCALE GENOMIC DNA]</scope>
    <source>
        <strain evidence="4 5">4EA1</strain>
    </source>
</reference>
<dbReference type="RefSeq" id="WP_081134381.1">
    <property type="nucleotide sequence ID" value="NZ_CABGJE010000001.1"/>
</dbReference>
<dbReference type="GO" id="GO:0003677">
    <property type="term" value="F:DNA binding"/>
    <property type="evidence" value="ECO:0007669"/>
    <property type="project" value="UniProtKB-KW"/>
</dbReference>
<dbReference type="Gene3D" id="3.40.1410.10">
    <property type="entry name" value="Chorismate lyase-like"/>
    <property type="match status" value="1"/>
</dbReference>
<keyword evidence="1" id="KW-0805">Transcription regulation</keyword>
<accession>A0A367CD09</accession>
<dbReference type="SMART" id="SM00866">
    <property type="entry name" value="UTRA"/>
    <property type="match status" value="1"/>
</dbReference>